<comment type="subcellular location">
    <subcellularLocation>
        <location evidence="2">Bacterial flagellum basal body</location>
    </subcellularLocation>
</comment>
<dbReference type="SUPFAM" id="SSF117143">
    <property type="entry name" value="Flagellar hook protein flgE"/>
    <property type="match status" value="1"/>
</dbReference>
<evidence type="ECO:0000256" key="2">
    <source>
        <dbReference type="RuleBase" id="RU362116"/>
    </source>
</evidence>
<name>A0A1V4SNA7_9CLOT</name>
<keyword evidence="6" id="KW-0969">Cilium</keyword>
<evidence type="ECO:0000259" key="3">
    <source>
        <dbReference type="Pfam" id="PF00460"/>
    </source>
</evidence>
<organism evidence="6 7">
    <name type="scientific">Clostridium thermobutyricum DSM 4928</name>
    <dbReference type="NCBI Taxonomy" id="1121339"/>
    <lineage>
        <taxon>Bacteria</taxon>
        <taxon>Bacillati</taxon>
        <taxon>Bacillota</taxon>
        <taxon>Clostridia</taxon>
        <taxon>Eubacteriales</taxon>
        <taxon>Clostridiaceae</taxon>
        <taxon>Clostridium</taxon>
    </lineage>
</organism>
<gene>
    <name evidence="6" type="primary">flgG_1</name>
    <name evidence="6" type="ORF">CLTHE_30940</name>
</gene>
<evidence type="ECO:0000259" key="4">
    <source>
        <dbReference type="Pfam" id="PF06429"/>
    </source>
</evidence>
<keyword evidence="6" id="KW-0966">Cell projection</keyword>
<dbReference type="GO" id="GO:0071978">
    <property type="term" value="P:bacterial-type flagellum-dependent swarming motility"/>
    <property type="evidence" value="ECO:0007669"/>
    <property type="project" value="TreeGrafter"/>
</dbReference>
<keyword evidence="2" id="KW-0975">Bacterial flagellum</keyword>
<evidence type="ECO:0000313" key="6">
    <source>
        <dbReference type="EMBL" id="OPX45330.1"/>
    </source>
</evidence>
<dbReference type="GO" id="GO:0009425">
    <property type="term" value="C:bacterial-type flagellum basal body"/>
    <property type="evidence" value="ECO:0007669"/>
    <property type="project" value="UniProtKB-SubCell"/>
</dbReference>
<comment type="caution">
    <text evidence="6">The sequence shown here is derived from an EMBL/GenBank/DDBJ whole genome shotgun (WGS) entry which is preliminary data.</text>
</comment>
<accession>A0A1V4SNA7</accession>
<dbReference type="Pfam" id="PF06429">
    <property type="entry name" value="Flg_bbr_C"/>
    <property type="match status" value="1"/>
</dbReference>
<dbReference type="Proteomes" id="UP000191448">
    <property type="component" value="Unassembled WGS sequence"/>
</dbReference>
<evidence type="ECO:0000259" key="5">
    <source>
        <dbReference type="Pfam" id="PF22692"/>
    </source>
</evidence>
<dbReference type="InterPro" id="IPR019776">
    <property type="entry name" value="Flagellar_basal_body_rod_CS"/>
</dbReference>
<comment type="similarity">
    <text evidence="1 2">Belongs to the flagella basal body rod proteins family.</text>
</comment>
<keyword evidence="6" id="KW-0282">Flagellum</keyword>
<feature type="domain" description="Flagellar basal-body/hook protein C-terminal" evidence="4">
    <location>
        <begin position="210"/>
        <end position="254"/>
    </location>
</feature>
<dbReference type="InterPro" id="IPR037925">
    <property type="entry name" value="FlgE/F/G-like"/>
</dbReference>
<dbReference type="PANTHER" id="PTHR30435">
    <property type="entry name" value="FLAGELLAR PROTEIN"/>
    <property type="match status" value="1"/>
</dbReference>
<protein>
    <submittedName>
        <fullName evidence="6">Flagellar basal-body rod protein FlgG</fullName>
    </submittedName>
</protein>
<dbReference type="PROSITE" id="PS00588">
    <property type="entry name" value="FLAGELLA_BB_ROD"/>
    <property type="match status" value="1"/>
</dbReference>
<evidence type="ECO:0000256" key="1">
    <source>
        <dbReference type="ARBA" id="ARBA00009677"/>
    </source>
</evidence>
<reference evidence="6 7" key="1">
    <citation type="submission" date="2016-02" db="EMBL/GenBank/DDBJ databases">
        <title>Genome sequence of Clostridium thermobutyricum DSM 4928.</title>
        <authorList>
            <person name="Poehlein A."/>
            <person name="Daniel R."/>
        </authorList>
    </citation>
    <scope>NUCLEOTIDE SEQUENCE [LARGE SCALE GENOMIC DNA]</scope>
    <source>
        <strain evidence="6 7">DSM 4928</strain>
    </source>
</reference>
<dbReference type="Pfam" id="PF00460">
    <property type="entry name" value="Flg_bb_rod"/>
    <property type="match status" value="1"/>
</dbReference>
<dbReference type="InterPro" id="IPR001444">
    <property type="entry name" value="Flag_bb_rod_N"/>
</dbReference>
<dbReference type="InterPro" id="IPR010930">
    <property type="entry name" value="Flg_bb/hook_C_dom"/>
</dbReference>
<dbReference type="EMBL" id="LTAY01000103">
    <property type="protein sequence ID" value="OPX45330.1"/>
    <property type="molecule type" value="Genomic_DNA"/>
</dbReference>
<sequence>MIRTLYTSKSGMNANQNKLDVISNNLANSNTIGYKKVDVGFKDLLNESLNRKGYPINNKTANMGTGVKTSEWYRDNGQGNLLETLRGTDLSIDGQGFFKIIGKDGSSAYTRDGSFSIDGNGRLVDGRGNKVYLEYINGRNEGNTKFTTNNFLIDKEGSVFLKEEGKFNKVAEIPTYTAIGDESFKSIGENLYLPMDSANVYRTRDCDIYQGVLEGSNVDIVQEFTDMIVTQRAFQLSSKSLTTADEMWGMINNMRGR</sequence>
<dbReference type="InterPro" id="IPR053967">
    <property type="entry name" value="LlgE_F_G-like_D1"/>
</dbReference>
<feature type="domain" description="Flagellar hook protein FlgE/F/G-like D1" evidence="5">
    <location>
        <begin position="92"/>
        <end position="159"/>
    </location>
</feature>
<feature type="domain" description="Flagellar basal body rod protein N-terminal" evidence="3">
    <location>
        <begin position="5"/>
        <end position="35"/>
    </location>
</feature>
<dbReference type="Pfam" id="PF22692">
    <property type="entry name" value="LlgE_F_G_D1"/>
    <property type="match status" value="1"/>
</dbReference>
<evidence type="ECO:0000313" key="7">
    <source>
        <dbReference type="Proteomes" id="UP000191448"/>
    </source>
</evidence>
<dbReference type="OrthoDB" id="9804559at2"/>
<dbReference type="NCBIfam" id="TIGR03506">
    <property type="entry name" value="FlgEFG_subfam"/>
    <property type="match status" value="1"/>
</dbReference>
<dbReference type="RefSeq" id="WP_080024182.1">
    <property type="nucleotide sequence ID" value="NZ_LTAY01000103.1"/>
</dbReference>
<proteinExistence type="inferred from homology"/>
<dbReference type="PANTHER" id="PTHR30435:SF19">
    <property type="entry name" value="FLAGELLAR BASAL-BODY ROD PROTEIN FLGG"/>
    <property type="match status" value="1"/>
</dbReference>
<dbReference type="InterPro" id="IPR020013">
    <property type="entry name" value="Flagellar_FlgE/F/G"/>
</dbReference>
<dbReference type="AlphaFoldDB" id="A0A1V4SNA7"/>